<sequence>MSEHQDADEQRRANRQLEQQVQVLQLQLQRAQRAGDATQHQLRRQQASHAVFENSEEDGWLTVYLDMLTLLLVMLVVMLAFAGKADDHAPAASSPLLSERPEPLRFIEPPLPAPLDSLPEEAASDPLAGLDTSGLGQDIEVIVNEQSVSFRISSEIIFAPAQAELSLEGLAVLRQLLPVLRSSEHRLTIAGHTDNRPIRSLRYPSNWELSGARAGSVVRYLEANGIPSTRLSAVGHADTQPLVDNDTAAGRAQNRRVELILEKSAP</sequence>
<protein>
    <submittedName>
        <fullName evidence="12">OmpA family protein</fullName>
    </submittedName>
</protein>
<feature type="coiled-coil region" evidence="8">
    <location>
        <begin position="7"/>
        <end position="34"/>
    </location>
</feature>
<dbReference type="PRINTS" id="PR01023">
    <property type="entry name" value="NAFLGMOTY"/>
</dbReference>
<organism evidence="12 13">
    <name type="scientific">Pseudomonas xionganensis</name>
    <dbReference type="NCBI Taxonomy" id="2654845"/>
    <lineage>
        <taxon>Bacteria</taxon>
        <taxon>Pseudomonadati</taxon>
        <taxon>Pseudomonadota</taxon>
        <taxon>Gammaproteobacteria</taxon>
        <taxon>Pseudomonadales</taxon>
        <taxon>Pseudomonadaceae</taxon>
        <taxon>Pseudomonas</taxon>
    </lineage>
</organism>
<feature type="region of interest" description="Disordered" evidence="9">
    <location>
        <begin position="108"/>
        <end position="129"/>
    </location>
</feature>
<evidence type="ECO:0000256" key="5">
    <source>
        <dbReference type="ARBA" id="ARBA00022989"/>
    </source>
</evidence>
<dbReference type="Gene3D" id="3.30.1330.60">
    <property type="entry name" value="OmpA-like domain"/>
    <property type="match status" value="1"/>
</dbReference>
<evidence type="ECO:0000256" key="6">
    <source>
        <dbReference type="ARBA" id="ARBA00023136"/>
    </source>
</evidence>
<dbReference type="InterPro" id="IPR036737">
    <property type="entry name" value="OmpA-like_sf"/>
</dbReference>
<comment type="caution">
    <text evidence="12">The sequence shown here is derived from an EMBL/GenBank/DDBJ whole genome shotgun (WGS) entry which is preliminary data.</text>
</comment>
<comment type="similarity">
    <text evidence="2">Belongs to the MotB family.</text>
</comment>
<reference evidence="12 13" key="1">
    <citation type="submission" date="2019-11" db="EMBL/GenBank/DDBJ databases">
        <title>Pseudomonas flavidum sp. nov., isolated from Baiyang Lake.</title>
        <authorList>
            <person name="Zhao Y."/>
        </authorList>
    </citation>
    <scope>NUCLEOTIDE SEQUENCE [LARGE SCALE GENOMIC DNA]</scope>
    <source>
        <strain evidence="13">R-22-3 w-18</strain>
    </source>
</reference>
<keyword evidence="3" id="KW-1003">Cell membrane</keyword>
<dbReference type="InterPro" id="IPR050330">
    <property type="entry name" value="Bact_OuterMem_StrucFunc"/>
</dbReference>
<evidence type="ECO:0000313" key="12">
    <source>
        <dbReference type="EMBL" id="MVW77105.1"/>
    </source>
</evidence>
<evidence type="ECO:0000256" key="9">
    <source>
        <dbReference type="SAM" id="MobiDB-lite"/>
    </source>
</evidence>
<dbReference type="AlphaFoldDB" id="A0A6I4KXF6"/>
<dbReference type="Proteomes" id="UP000429555">
    <property type="component" value="Unassembled WGS sequence"/>
</dbReference>
<dbReference type="InterPro" id="IPR025713">
    <property type="entry name" value="MotB-like_N_dom"/>
</dbReference>
<dbReference type="PROSITE" id="PS51123">
    <property type="entry name" value="OMPA_2"/>
    <property type="match status" value="1"/>
</dbReference>
<dbReference type="PANTHER" id="PTHR30329">
    <property type="entry name" value="STATOR ELEMENT OF FLAGELLAR MOTOR COMPLEX"/>
    <property type="match status" value="1"/>
</dbReference>
<dbReference type="RefSeq" id="WP_160347759.1">
    <property type="nucleotide sequence ID" value="NZ_WKJZ01000004.1"/>
</dbReference>
<evidence type="ECO:0000256" key="8">
    <source>
        <dbReference type="SAM" id="Coils"/>
    </source>
</evidence>
<gene>
    <name evidence="12" type="ORF">GJV18_17430</name>
</gene>
<dbReference type="InterPro" id="IPR006665">
    <property type="entry name" value="OmpA-like"/>
</dbReference>
<dbReference type="EMBL" id="WKJZ01000004">
    <property type="protein sequence ID" value="MVW77105.1"/>
    <property type="molecule type" value="Genomic_DNA"/>
</dbReference>
<evidence type="ECO:0000256" key="10">
    <source>
        <dbReference type="SAM" id="Phobius"/>
    </source>
</evidence>
<name>A0A6I4KXF6_9PSED</name>
<dbReference type="SUPFAM" id="SSF103088">
    <property type="entry name" value="OmpA-like"/>
    <property type="match status" value="1"/>
</dbReference>
<evidence type="ECO:0000259" key="11">
    <source>
        <dbReference type="PROSITE" id="PS51123"/>
    </source>
</evidence>
<accession>A0A6I4KXF6</accession>
<dbReference type="Pfam" id="PF13677">
    <property type="entry name" value="MotB_plug"/>
    <property type="match status" value="1"/>
</dbReference>
<feature type="domain" description="OmpA-like" evidence="11">
    <location>
        <begin position="145"/>
        <end position="265"/>
    </location>
</feature>
<evidence type="ECO:0000256" key="4">
    <source>
        <dbReference type="ARBA" id="ARBA00022692"/>
    </source>
</evidence>
<evidence type="ECO:0000313" key="13">
    <source>
        <dbReference type="Proteomes" id="UP000429555"/>
    </source>
</evidence>
<dbReference type="GO" id="GO:0005886">
    <property type="term" value="C:plasma membrane"/>
    <property type="evidence" value="ECO:0007669"/>
    <property type="project" value="UniProtKB-SubCell"/>
</dbReference>
<dbReference type="PANTHER" id="PTHR30329:SF21">
    <property type="entry name" value="LIPOPROTEIN YIAD-RELATED"/>
    <property type="match status" value="1"/>
</dbReference>
<dbReference type="CDD" id="cd07185">
    <property type="entry name" value="OmpA_C-like"/>
    <property type="match status" value="1"/>
</dbReference>
<keyword evidence="4 10" id="KW-0812">Transmembrane</keyword>
<keyword evidence="8" id="KW-0175">Coiled coil</keyword>
<evidence type="ECO:0000256" key="3">
    <source>
        <dbReference type="ARBA" id="ARBA00022475"/>
    </source>
</evidence>
<evidence type="ECO:0000256" key="1">
    <source>
        <dbReference type="ARBA" id="ARBA00004162"/>
    </source>
</evidence>
<proteinExistence type="inferred from homology"/>
<comment type="subcellular location">
    <subcellularLocation>
        <location evidence="1">Cell membrane</location>
        <topology evidence="1">Single-pass membrane protein</topology>
    </subcellularLocation>
</comment>
<keyword evidence="13" id="KW-1185">Reference proteome</keyword>
<dbReference type="Pfam" id="PF00691">
    <property type="entry name" value="OmpA"/>
    <property type="match status" value="1"/>
</dbReference>
<evidence type="ECO:0000256" key="7">
    <source>
        <dbReference type="PROSITE-ProRule" id="PRU00473"/>
    </source>
</evidence>
<keyword evidence="6 7" id="KW-0472">Membrane</keyword>
<feature type="transmembrane region" description="Helical" evidence="10">
    <location>
        <begin position="61"/>
        <end position="82"/>
    </location>
</feature>
<evidence type="ECO:0000256" key="2">
    <source>
        <dbReference type="ARBA" id="ARBA00008914"/>
    </source>
</evidence>
<keyword evidence="5 10" id="KW-1133">Transmembrane helix</keyword>